<comment type="caution">
    <text evidence="2">The sequence shown here is derived from an EMBL/GenBank/DDBJ whole genome shotgun (WGS) entry which is preliminary data.</text>
</comment>
<dbReference type="STRING" id="1289135.A966_09982"/>
<dbReference type="Proteomes" id="UP000011663">
    <property type="component" value="Unassembled WGS sequence"/>
</dbReference>
<evidence type="ECO:0000259" key="1">
    <source>
        <dbReference type="Pfam" id="PF12804"/>
    </source>
</evidence>
<dbReference type="Pfam" id="PF19842">
    <property type="entry name" value="YqeC"/>
    <property type="match status" value="1"/>
</dbReference>
<dbReference type="OrthoDB" id="9797742at2"/>
<evidence type="ECO:0000313" key="2">
    <source>
        <dbReference type="EMBL" id="EKV56395.1"/>
    </source>
</evidence>
<protein>
    <submittedName>
        <fullName evidence="2">MobA-related protein</fullName>
    </submittedName>
</protein>
<evidence type="ECO:0000313" key="3">
    <source>
        <dbReference type="Proteomes" id="UP000011663"/>
    </source>
</evidence>
<organism evidence="2 3">
    <name type="scientific">Brachyspira hampsonii 30446</name>
    <dbReference type="NCBI Taxonomy" id="1289135"/>
    <lineage>
        <taxon>Bacteria</taxon>
        <taxon>Pseudomonadati</taxon>
        <taxon>Spirochaetota</taxon>
        <taxon>Spirochaetia</taxon>
        <taxon>Brachyspirales</taxon>
        <taxon>Brachyspiraceae</taxon>
        <taxon>Brachyspira</taxon>
    </lineage>
</organism>
<dbReference type="InterPro" id="IPR029044">
    <property type="entry name" value="Nucleotide-diphossugar_trans"/>
</dbReference>
<gene>
    <name evidence="2" type="ORF">A966_09982</name>
</gene>
<feature type="domain" description="MobA-like NTP transferase" evidence="1">
    <location>
        <begin position="195"/>
        <end position="368"/>
    </location>
</feature>
<dbReference type="SUPFAM" id="SSF53448">
    <property type="entry name" value="Nucleotide-diphospho-sugar transferases"/>
    <property type="match status" value="1"/>
</dbReference>
<dbReference type="InterPro" id="IPR025877">
    <property type="entry name" value="MobA-like_NTP_Trfase"/>
</dbReference>
<dbReference type="Gene3D" id="3.90.550.10">
    <property type="entry name" value="Spore Coat Polysaccharide Biosynthesis Protein SpsA, Chain A"/>
    <property type="match status" value="1"/>
</dbReference>
<proteinExistence type="predicted"/>
<dbReference type="RefSeq" id="WP_008724951.1">
    <property type="nucleotide sequence ID" value="NZ_JH994111.1"/>
</dbReference>
<dbReference type="NCBIfam" id="TIGR03172">
    <property type="entry name" value="selenium cofactor biosynthesis protein YqeC"/>
    <property type="match status" value="1"/>
</dbReference>
<name>A0A2U4EUT5_9SPIR</name>
<reference evidence="2 3" key="1">
    <citation type="submission" date="2012-07" db="EMBL/GenBank/DDBJ databases">
        <title>Genome sequence of Brachyspira sp. 30446, isolated from a pig with mucohaemorrhagic colitis.</title>
        <authorList>
            <person name="Rubin J.E."/>
            <person name="Fernando C."/>
            <person name="Harding J.C.S."/>
            <person name="Hill J.E."/>
        </authorList>
    </citation>
    <scope>NUCLEOTIDE SEQUENCE [LARGE SCALE GENOMIC DNA]</scope>
    <source>
        <strain evidence="2 3">30446</strain>
    </source>
</reference>
<accession>A0A2U4EUT5</accession>
<dbReference type="AlphaFoldDB" id="A0A2U4EUT5"/>
<dbReference type="CDD" id="cd04182">
    <property type="entry name" value="GT_2_like_f"/>
    <property type="match status" value="1"/>
</dbReference>
<dbReference type="PANTHER" id="PTHR43777:SF1">
    <property type="entry name" value="MOLYBDENUM COFACTOR CYTIDYLYLTRANSFERASE"/>
    <property type="match status" value="1"/>
</dbReference>
<dbReference type="InterPro" id="IPR017587">
    <property type="entry name" value="YqeC"/>
</dbReference>
<dbReference type="GeneID" id="66488408"/>
<dbReference type="EMBL" id="ALNZ01000030">
    <property type="protein sequence ID" value="EKV56395.1"/>
    <property type="molecule type" value="Genomic_DNA"/>
</dbReference>
<dbReference type="GO" id="GO:0016779">
    <property type="term" value="F:nucleotidyltransferase activity"/>
    <property type="evidence" value="ECO:0007669"/>
    <property type="project" value="UniProtKB-ARBA"/>
</dbReference>
<dbReference type="PANTHER" id="PTHR43777">
    <property type="entry name" value="MOLYBDENUM COFACTOR CYTIDYLYLTRANSFERASE"/>
    <property type="match status" value="1"/>
</dbReference>
<sequence>MSKIIIVCGGGGKTSYIKKLSESYKDKKVVITTTAKIFKPEKYIETINAHSFDNDNIIVLGKEYDDKKLMYAGYDELKNAIDLADIIFIEADGAKYYPIKIPNDEEPVIPAFLYEKIEKIVVVMGLHSLKRKFKEVCFRYNLCSEIDSESIVDLETIKYIADKYYVNKLKCSNIELYLNDFTKNNSITYKKTAFIILASGKSERFSGNKLIHKFKSLNNKTLFENTVNKISDVIKLFKEDDDLKNIETSVIAVSIYDEIINKTFENKDYISVYNNNHDEGISSSIKLGINEALKLKADSFAFFVCDMPFLEDYDIFNMLKYFYYSHKNIGAMFTGERPSNPAVFSTKYINDILSLEHDNGALRIIKKNAEDCFFYTIDENKLKDIDTREDLL</sequence>
<dbReference type="Pfam" id="PF12804">
    <property type="entry name" value="NTP_transf_3"/>
    <property type="match status" value="1"/>
</dbReference>